<accession>A0A2T7T1J1</accession>
<evidence type="ECO:0000313" key="5">
    <source>
        <dbReference type="EMBL" id="PVE09007.1"/>
    </source>
</evidence>
<dbReference type="RefSeq" id="WP_051745226.1">
    <property type="nucleotide sequence ID" value="NZ_AZSP01000250.1"/>
</dbReference>
<dbReference type="Proteomes" id="UP000245992">
    <property type="component" value="Unassembled WGS sequence"/>
</dbReference>
<reference evidence="5 6" key="1">
    <citation type="submission" date="2013-12" db="EMBL/GenBank/DDBJ databases">
        <title>Annotated genome of Streptomyces scopuliridis.</title>
        <authorList>
            <person name="Olson J.B."/>
        </authorList>
    </citation>
    <scope>NUCLEOTIDE SEQUENCE [LARGE SCALE GENOMIC DNA]</scope>
    <source>
        <strain evidence="5 6">RB72</strain>
    </source>
</reference>
<evidence type="ECO:0000256" key="1">
    <source>
        <dbReference type="ARBA" id="ARBA00022628"/>
    </source>
</evidence>
<dbReference type="SUPFAM" id="SSF51703">
    <property type="entry name" value="Cobalamin (vitamin B12)-dependent enzymes"/>
    <property type="match status" value="1"/>
</dbReference>
<dbReference type="GO" id="GO:0031419">
    <property type="term" value="F:cobalamin binding"/>
    <property type="evidence" value="ECO:0007669"/>
    <property type="project" value="UniProtKB-KW"/>
</dbReference>
<keyword evidence="1" id="KW-0846">Cobalamin</keyword>
<dbReference type="Pfam" id="PF06368">
    <property type="entry name" value="Met_asp_mut_E"/>
    <property type="match status" value="1"/>
</dbReference>
<evidence type="ECO:0000256" key="4">
    <source>
        <dbReference type="SAM" id="MobiDB-lite"/>
    </source>
</evidence>
<dbReference type="OrthoDB" id="5332339at2"/>
<evidence type="ECO:0000256" key="2">
    <source>
        <dbReference type="ARBA" id="ARBA00023235"/>
    </source>
</evidence>
<organism evidence="5 6">
    <name type="scientific">Streptomyces scopuliridis RB72</name>
    <dbReference type="NCBI Taxonomy" id="1440053"/>
    <lineage>
        <taxon>Bacteria</taxon>
        <taxon>Bacillati</taxon>
        <taxon>Actinomycetota</taxon>
        <taxon>Actinomycetes</taxon>
        <taxon>Kitasatosporales</taxon>
        <taxon>Streptomycetaceae</taxon>
        <taxon>Streptomyces</taxon>
    </lineage>
</organism>
<feature type="region of interest" description="Disordered" evidence="4">
    <location>
        <begin position="419"/>
        <end position="446"/>
    </location>
</feature>
<evidence type="ECO:0000256" key="3">
    <source>
        <dbReference type="ARBA" id="ARBA00023285"/>
    </source>
</evidence>
<proteinExistence type="predicted"/>
<dbReference type="AlphaFoldDB" id="A0A2T7T1J1"/>
<sequence>MSAARGSFVGLSEVRRSAGLLVQPRMGFSGPEQMRRGLAATRRARAATVGTLTLDSYTRVKDYASVERALAEDTGLNGYPIVTHGVETTREVLEGIRGPGFPVQIRHGSALPDDIFTTLVAAGLDATEGGPVSYCLPYSRVPLAVATDAWARCCEQFARLRDDRGIEPHLESFGGCMMGQMCPPSLLIAITLLEGLFFHQHGLRSVSLSFAQGTHPRQDDEAIAVLRSLAAELLPRDTDWHIVVYTYMGKYPRTPEGARHLLRGAAELAVRGGAARLIVKTPVESRRIPTIEENVEALEFAGAAAAAVEGAPAPPVQDTGIAAEARLLVDAVLDLDADVGKALVAAFAKGYLDVPYCLHADNRGRSRGYIDEAGRLRWASVGAMPIRGVTGSREREHPVGSAELLTALSYVERTHDRLALHGGDPRTPGAHHELDAGTTASDLRQT</sequence>
<keyword evidence="3" id="KW-0170">Cobalt</keyword>
<dbReference type="InterPro" id="IPR016176">
    <property type="entry name" value="Cbl-dep_enz_cat"/>
</dbReference>
<dbReference type="InterPro" id="IPR006396">
    <property type="entry name" value="Glu_mut_E"/>
</dbReference>
<gene>
    <name evidence="5" type="ORF">Y717_13515</name>
</gene>
<keyword evidence="2" id="KW-0413">Isomerase</keyword>
<comment type="caution">
    <text evidence="5">The sequence shown here is derived from an EMBL/GenBank/DDBJ whole genome shotgun (WGS) entry which is preliminary data.</text>
</comment>
<evidence type="ECO:0000313" key="6">
    <source>
        <dbReference type="Proteomes" id="UP000245992"/>
    </source>
</evidence>
<dbReference type="STRING" id="1440053.GCA_000718095_00018"/>
<name>A0A2T7T1J1_9ACTN</name>
<dbReference type="GO" id="GO:0019670">
    <property type="term" value="P:anaerobic L-glutamate catabolic process"/>
    <property type="evidence" value="ECO:0007669"/>
    <property type="project" value="InterPro"/>
</dbReference>
<protein>
    <submittedName>
        <fullName evidence="5">Methylaspartate mutase</fullName>
    </submittedName>
</protein>
<keyword evidence="6" id="KW-1185">Reference proteome</keyword>
<dbReference type="Gene3D" id="3.20.20.240">
    <property type="entry name" value="Methylmalonyl-CoA mutase"/>
    <property type="match status" value="1"/>
</dbReference>
<dbReference type="EMBL" id="AZSP01000250">
    <property type="protein sequence ID" value="PVE09007.1"/>
    <property type="molecule type" value="Genomic_DNA"/>
</dbReference>
<dbReference type="GO" id="GO:0050097">
    <property type="term" value="F:methylaspartate mutase activity"/>
    <property type="evidence" value="ECO:0007669"/>
    <property type="project" value="InterPro"/>
</dbReference>
<dbReference type="PIRSF" id="PIRSF001495">
    <property type="entry name" value="Met_asp_mut_epsi"/>
    <property type="match status" value="1"/>
</dbReference>